<sequence length="111" mass="12240">MPPGPGQPRNLHLVVQLRVGKGRPRVPKRQHPGVPIGDGKLPSLLNAGDRLGPIGNPEVTVRINKPRHDKPTVAEGLSPSHALKRDPIPHKPKIPNLTRRQDRPTHMKRHG</sequence>
<dbReference type="EMBL" id="BOMY01000008">
    <property type="protein sequence ID" value="GIF18573.1"/>
    <property type="molecule type" value="Genomic_DNA"/>
</dbReference>
<dbReference type="Proteomes" id="UP000623608">
    <property type="component" value="Unassembled WGS sequence"/>
</dbReference>
<evidence type="ECO:0000313" key="3">
    <source>
        <dbReference type="Proteomes" id="UP000623608"/>
    </source>
</evidence>
<accession>A0A919TQ01</accession>
<proteinExistence type="predicted"/>
<comment type="caution">
    <text evidence="2">The sequence shown here is derived from an EMBL/GenBank/DDBJ whole genome shotgun (WGS) entry which is preliminary data.</text>
</comment>
<evidence type="ECO:0000256" key="1">
    <source>
        <dbReference type="SAM" id="MobiDB-lite"/>
    </source>
</evidence>
<name>A0A919TQ01_9ACTN</name>
<keyword evidence="3" id="KW-1185">Reference proteome</keyword>
<feature type="compositionally biased region" description="Basic residues" evidence="1">
    <location>
        <begin position="21"/>
        <end position="31"/>
    </location>
</feature>
<feature type="region of interest" description="Disordered" evidence="1">
    <location>
        <begin position="21"/>
        <end position="111"/>
    </location>
</feature>
<dbReference type="AlphaFoldDB" id="A0A919TQ01"/>
<organism evidence="2 3">
    <name type="scientific">Paractinoplanes tereljensis</name>
    <dbReference type="NCBI Taxonomy" id="571912"/>
    <lineage>
        <taxon>Bacteria</taxon>
        <taxon>Bacillati</taxon>
        <taxon>Actinomycetota</taxon>
        <taxon>Actinomycetes</taxon>
        <taxon>Micromonosporales</taxon>
        <taxon>Micromonosporaceae</taxon>
        <taxon>Paractinoplanes</taxon>
    </lineage>
</organism>
<protein>
    <submittedName>
        <fullName evidence="2">Uncharacterized protein</fullName>
    </submittedName>
</protein>
<gene>
    <name evidence="2" type="ORF">Ate02nite_13030</name>
</gene>
<reference evidence="2" key="1">
    <citation type="submission" date="2021-01" db="EMBL/GenBank/DDBJ databases">
        <title>Whole genome shotgun sequence of Actinoplanes tereljensis NBRC 105297.</title>
        <authorList>
            <person name="Komaki H."/>
            <person name="Tamura T."/>
        </authorList>
    </citation>
    <scope>NUCLEOTIDE SEQUENCE</scope>
    <source>
        <strain evidence="2">NBRC 105297</strain>
    </source>
</reference>
<evidence type="ECO:0000313" key="2">
    <source>
        <dbReference type="EMBL" id="GIF18573.1"/>
    </source>
</evidence>